<dbReference type="VEuPathDB" id="PiroplasmaDB:BBOV_III001450"/>
<keyword evidence="15" id="KW-1185">Reference proteome</keyword>
<comment type="catalytic activity">
    <reaction evidence="11">
        <text>ITP + H2O = IMP + diphosphate + H(+)</text>
        <dbReference type="Rhea" id="RHEA:29399"/>
        <dbReference type="ChEBI" id="CHEBI:15377"/>
        <dbReference type="ChEBI" id="CHEBI:15378"/>
        <dbReference type="ChEBI" id="CHEBI:33019"/>
        <dbReference type="ChEBI" id="CHEBI:58053"/>
        <dbReference type="ChEBI" id="CHEBI:61402"/>
        <dbReference type="EC" id="3.6.1.66"/>
    </reaction>
    <physiologicalReaction direction="left-to-right" evidence="11">
        <dbReference type="Rhea" id="RHEA:29400"/>
    </physiologicalReaction>
</comment>
<dbReference type="PANTHER" id="PTHR11067:SF9">
    <property type="entry name" value="INOSINE TRIPHOSPHATE PYROPHOSPHATASE"/>
    <property type="match status" value="1"/>
</dbReference>
<name>A7AMC8_BABBO</name>
<dbReference type="GO" id="GO:0009143">
    <property type="term" value="P:nucleoside triphosphate catabolic process"/>
    <property type="evidence" value="ECO:0007669"/>
    <property type="project" value="InterPro"/>
</dbReference>
<dbReference type="EC" id="3.6.1.66" evidence="10"/>
<accession>A7AMC8</accession>
<reference evidence="14 15" key="1">
    <citation type="journal article" date="2007" name="PLoS Pathog.">
        <title>Genome sequence of Babesia bovis and comparative analysis of apicomplexan hemoprotozoa.</title>
        <authorList>
            <person name="Brayton K.A."/>
            <person name="Lau A.O.T."/>
            <person name="Herndon D.R."/>
            <person name="Hannick L."/>
            <person name="Kappmeyer L.S."/>
            <person name="Berens S.J."/>
            <person name="Bidwell S.L."/>
            <person name="Brown W.C."/>
            <person name="Crabtree J."/>
            <person name="Fadrosh D."/>
            <person name="Feldblum T."/>
            <person name="Forberger H.A."/>
            <person name="Haas B.J."/>
            <person name="Howell J.M."/>
            <person name="Khouri H."/>
            <person name="Koo H."/>
            <person name="Mann D.J."/>
            <person name="Norimine J."/>
            <person name="Paulsen I.T."/>
            <person name="Radune D."/>
            <person name="Ren Q."/>
            <person name="Smith R.K. Jr."/>
            <person name="Suarez C.E."/>
            <person name="White O."/>
            <person name="Wortman J.R."/>
            <person name="Knowles D.P. Jr."/>
            <person name="McElwain T.F."/>
            <person name="Nene V.M."/>
        </authorList>
    </citation>
    <scope>NUCLEOTIDE SEQUENCE [LARGE SCALE GENOMIC DNA]</scope>
    <source>
        <strain evidence="14">T2Bo</strain>
    </source>
</reference>
<evidence type="ECO:0000256" key="3">
    <source>
        <dbReference type="ARBA" id="ARBA00022490"/>
    </source>
</evidence>
<keyword evidence="4" id="KW-0479">Metal-binding</keyword>
<comment type="similarity">
    <text evidence="2">Belongs to the HAM1 NTPase family.</text>
</comment>
<evidence type="ECO:0000256" key="12">
    <source>
        <dbReference type="ARBA" id="ARBA00093255"/>
    </source>
</evidence>
<dbReference type="GO" id="GO:0009117">
    <property type="term" value="P:nucleotide metabolic process"/>
    <property type="evidence" value="ECO:0007669"/>
    <property type="project" value="UniProtKB-KW"/>
</dbReference>
<gene>
    <name evidence="14" type="ORF">BBOV_III001450</name>
</gene>
<dbReference type="eggNOG" id="KOG3222">
    <property type="taxonomic scope" value="Eukaryota"/>
</dbReference>
<comment type="catalytic activity">
    <reaction evidence="12">
        <text>dITP + H2O = dIMP + diphosphate + H(+)</text>
        <dbReference type="Rhea" id="RHEA:28342"/>
        <dbReference type="ChEBI" id="CHEBI:15377"/>
        <dbReference type="ChEBI" id="CHEBI:15378"/>
        <dbReference type="ChEBI" id="CHEBI:33019"/>
        <dbReference type="ChEBI" id="CHEBI:61194"/>
        <dbReference type="ChEBI" id="CHEBI:61382"/>
        <dbReference type="EC" id="3.6.1.66"/>
    </reaction>
    <physiologicalReaction direction="left-to-right" evidence="12">
        <dbReference type="Rhea" id="RHEA:28343"/>
    </physiologicalReaction>
</comment>
<evidence type="ECO:0000256" key="9">
    <source>
        <dbReference type="ARBA" id="ARBA00054940"/>
    </source>
</evidence>
<keyword evidence="8" id="KW-0546">Nucleotide metabolism</keyword>
<dbReference type="FunFam" id="3.90.950.10:FF:000003">
    <property type="entry name" value="Inosine triphosphate pyrophosphatase"/>
    <property type="match status" value="1"/>
</dbReference>
<dbReference type="STRING" id="5865.A7AMC8"/>
<evidence type="ECO:0000256" key="11">
    <source>
        <dbReference type="ARBA" id="ARBA00093218"/>
    </source>
</evidence>
<keyword evidence="6" id="KW-0378">Hydrolase</keyword>
<organism evidence="14 15">
    <name type="scientific">Babesia bovis</name>
    <dbReference type="NCBI Taxonomy" id="5865"/>
    <lineage>
        <taxon>Eukaryota</taxon>
        <taxon>Sar</taxon>
        <taxon>Alveolata</taxon>
        <taxon>Apicomplexa</taxon>
        <taxon>Aconoidasida</taxon>
        <taxon>Piroplasmida</taxon>
        <taxon>Babesiidae</taxon>
        <taxon>Babesia</taxon>
    </lineage>
</organism>
<comment type="function">
    <text evidence="9">Pyrophosphatase that hydrolyzes the non-canonical purine nucleotides inosine triphosphate (ITP), deoxyinosine triphosphate (dITP) as well as 2'-deoxy-N-6-hydroxylaminopurine triphosphate (dHAPTP) and xanthosine 5'-triphosphate (XTP) to their respective monophosphate derivatives. The enzyme does not distinguish between the deoxy- and ribose forms. Probably excludes non-canonical purines from RNA and DNA precursor pools, thus preventing their incorporation into RNA and DNA and avoiding chromosomal lesions.</text>
</comment>
<keyword evidence="7" id="KW-0460">Magnesium</keyword>
<dbReference type="GO" id="GO:0000166">
    <property type="term" value="F:nucleotide binding"/>
    <property type="evidence" value="ECO:0007669"/>
    <property type="project" value="UniProtKB-KW"/>
</dbReference>
<dbReference type="InterPro" id="IPR002637">
    <property type="entry name" value="RdgB/HAM1"/>
</dbReference>
<dbReference type="EMBL" id="AAXT01000001">
    <property type="protein sequence ID" value="EDO07712.1"/>
    <property type="molecule type" value="Genomic_DNA"/>
</dbReference>
<keyword evidence="3" id="KW-0963">Cytoplasm</keyword>
<dbReference type="GO" id="GO:0036220">
    <property type="term" value="F:ITP diphosphatase activity"/>
    <property type="evidence" value="ECO:0007669"/>
    <property type="project" value="UniProtKB-EC"/>
</dbReference>
<evidence type="ECO:0000256" key="10">
    <source>
        <dbReference type="ARBA" id="ARBA00066468"/>
    </source>
</evidence>
<evidence type="ECO:0000313" key="15">
    <source>
        <dbReference type="Proteomes" id="UP000002173"/>
    </source>
</evidence>
<dbReference type="InterPro" id="IPR029001">
    <property type="entry name" value="ITPase-like_fam"/>
</dbReference>
<evidence type="ECO:0000256" key="6">
    <source>
        <dbReference type="ARBA" id="ARBA00022801"/>
    </source>
</evidence>
<dbReference type="Pfam" id="PF01725">
    <property type="entry name" value="Ham1p_like"/>
    <property type="match status" value="1"/>
</dbReference>
<dbReference type="Proteomes" id="UP000002173">
    <property type="component" value="Chromosome 3"/>
</dbReference>
<evidence type="ECO:0000256" key="7">
    <source>
        <dbReference type="ARBA" id="ARBA00022842"/>
    </source>
</evidence>
<comment type="caution">
    <text evidence="14">The sequence shown here is derived from an EMBL/GenBank/DDBJ whole genome shotgun (WGS) entry which is preliminary data.</text>
</comment>
<dbReference type="GO" id="GO:0046872">
    <property type="term" value="F:metal ion binding"/>
    <property type="evidence" value="ECO:0007669"/>
    <property type="project" value="UniProtKB-KW"/>
</dbReference>
<evidence type="ECO:0000256" key="13">
    <source>
        <dbReference type="ARBA" id="ARBA00093271"/>
    </source>
</evidence>
<proteinExistence type="inferred from homology"/>
<dbReference type="OMA" id="YDPIFQP"/>
<evidence type="ECO:0000313" key="14">
    <source>
        <dbReference type="EMBL" id="EDO07712.1"/>
    </source>
</evidence>
<keyword evidence="5" id="KW-0547">Nucleotide-binding</keyword>
<dbReference type="AlphaFoldDB" id="A7AMC8"/>
<dbReference type="GO" id="GO:0005737">
    <property type="term" value="C:cytoplasm"/>
    <property type="evidence" value="ECO:0007669"/>
    <property type="project" value="UniProtKB-SubCell"/>
</dbReference>
<comment type="subcellular location">
    <subcellularLocation>
        <location evidence="1">Cytoplasm</location>
    </subcellularLocation>
</comment>
<evidence type="ECO:0000256" key="8">
    <source>
        <dbReference type="ARBA" id="ARBA00023080"/>
    </source>
</evidence>
<sequence length="210" mass="23876">MEKIRINFCSSNKHKYREVAAILGDQFDLIHRPVEVPEIQGEARDILMRKLADAYAVVKEPCIVEDVSLCFNAFNGLPGPYIKDFLTKMGSNALYKALENFEDKTASAICTIGYADENVIEIFQGIVKGKIVEPREKEAFGWLGTTQTITQPDRDGIFEVDGTGKTYNEMGEEEKNKISHRFHAVNKLKVCCQLYKAHPIQNYIMELHKK</sequence>
<evidence type="ECO:0000256" key="2">
    <source>
        <dbReference type="ARBA" id="ARBA00008023"/>
    </source>
</evidence>
<dbReference type="PANTHER" id="PTHR11067">
    <property type="entry name" value="INOSINE TRIPHOSPHATE PYROPHOSPHATASE/HAM1 PROTEIN"/>
    <property type="match status" value="1"/>
</dbReference>
<dbReference type="CDD" id="cd00515">
    <property type="entry name" value="HAM1"/>
    <property type="match status" value="1"/>
</dbReference>
<protein>
    <recommendedName>
        <fullName evidence="10">XTP/dITP diphosphatase</fullName>
        <ecNumber evidence="10">3.6.1.66</ecNumber>
    </recommendedName>
</protein>
<comment type="catalytic activity">
    <reaction evidence="13">
        <text>N(6)-hydroxy-dATP + H2O = N(6)-hydroxy-dAMP + diphosphate + H(+)</text>
        <dbReference type="Rhea" id="RHEA:83971"/>
        <dbReference type="ChEBI" id="CHEBI:15377"/>
        <dbReference type="ChEBI" id="CHEBI:15378"/>
        <dbReference type="ChEBI" id="CHEBI:33019"/>
        <dbReference type="ChEBI" id="CHEBI:233529"/>
        <dbReference type="ChEBI" id="CHEBI:233530"/>
    </reaction>
    <physiologicalReaction direction="left-to-right" evidence="13">
        <dbReference type="Rhea" id="RHEA:83972"/>
    </physiologicalReaction>
</comment>
<evidence type="ECO:0000256" key="1">
    <source>
        <dbReference type="ARBA" id="ARBA00004496"/>
    </source>
</evidence>
<dbReference type="Gene3D" id="3.90.950.10">
    <property type="match status" value="1"/>
</dbReference>
<dbReference type="InParanoid" id="A7AMC8"/>
<evidence type="ECO:0000256" key="4">
    <source>
        <dbReference type="ARBA" id="ARBA00022723"/>
    </source>
</evidence>
<evidence type="ECO:0000256" key="5">
    <source>
        <dbReference type="ARBA" id="ARBA00022741"/>
    </source>
</evidence>
<dbReference type="FunCoup" id="A7AMC8">
    <property type="interactions" value="292"/>
</dbReference>
<dbReference type="SUPFAM" id="SSF52972">
    <property type="entry name" value="ITPase-like"/>
    <property type="match status" value="1"/>
</dbReference>